<keyword evidence="3" id="KW-0804">Transcription</keyword>
<organism evidence="5 6">
    <name type="scientific">Methylobacterium symbioticum</name>
    <dbReference type="NCBI Taxonomy" id="2584084"/>
    <lineage>
        <taxon>Bacteria</taxon>
        <taxon>Pseudomonadati</taxon>
        <taxon>Pseudomonadota</taxon>
        <taxon>Alphaproteobacteria</taxon>
        <taxon>Hyphomicrobiales</taxon>
        <taxon>Methylobacteriaceae</taxon>
        <taxon>Methylobacterium</taxon>
    </lineage>
</organism>
<dbReference type="PROSITE" id="PS50949">
    <property type="entry name" value="HTH_GNTR"/>
    <property type="match status" value="1"/>
</dbReference>
<dbReference type="InterPro" id="IPR000524">
    <property type="entry name" value="Tscrpt_reg_HTH_GntR"/>
</dbReference>
<evidence type="ECO:0000256" key="1">
    <source>
        <dbReference type="ARBA" id="ARBA00023015"/>
    </source>
</evidence>
<dbReference type="PANTHER" id="PTHR43537">
    <property type="entry name" value="TRANSCRIPTIONAL REGULATOR, GNTR FAMILY"/>
    <property type="match status" value="1"/>
</dbReference>
<gene>
    <name evidence="5" type="primary">rspR_3</name>
    <name evidence="5" type="ORF">MET9862_00568</name>
</gene>
<dbReference type="CDD" id="cd07377">
    <property type="entry name" value="WHTH_GntR"/>
    <property type="match status" value="1"/>
</dbReference>
<dbReference type="AlphaFoldDB" id="A0A509E702"/>
<evidence type="ECO:0000256" key="2">
    <source>
        <dbReference type="ARBA" id="ARBA00023125"/>
    </source>
</evidence>
<dbReference type="PANTHER" id="PTHR43537:SF50">
    <property type="entry name" value="TRANSCRIPTIONAL REGULATORY PROTEIN"/>
    <property type="match status" value="1"/>
</dbReference>
<dbReference type="RefSeq" id="WP_142581594.1">
    <property type="nucleotide sequence ID" value="NZ_CABFPH010000004.1"/>
</dbReference>
<dbReference type="Pfam" id="PF00392">
    <property type="entry name" value="GntR"/>
    <property type="match status" value="1"/>
</dbReference>
<feature type="domain" description="HTH gntR-type" evidence="4">
    <location>
        <begin position="25"/>
        <end position="92"/>
    </location>
</feature>
<evidence type="ECO:0000313" key="5">
    <source>
        <dbReference type="EMBL" id="VUD70007.1"/>
    </source>
</evidence>
<name>A0A509E702_9HYPH</name>
<evidence type="ECO:0000256" key="3">
    <source>
        <dbReference type="ARBA" id="ARBA00023163"/>
    </source>
</evidence>
<dbReference type="SMART" id="SM00345">
    <property type="entry name" value="HTH_GNTR"/>
    <property type="match status" value="1"/>
</dbReference>
<dbReference type="InterPro" id="IPR011711">
    <property type="entry name" value="GntR_C"/>
</dbReference>
<evidence type="ECO:0000313" key="6">
    <source>
        <dbReference type="Proteomes" id="UP000410984"/>
    </source>
</evidence>
<dbReference type="SUPFAM" id="SSF48008">
    <property type="entry name" value="GntR ligand-binding domain-like"/>
    <property type="match status" value="1"/>
</dbReference>
<dbReference type="GO" id="GO:0003700">
    <property type="term" value="F:DNA-binding transcription factor activity"/>
    <property type="evidence" value="ECO:0007669"/>
    <property type="project" value="InterPro"/>
</dbReference>
<dbReference type="Proteomes" id="UP000410984">
    <property type="component" value="Unassembled WGS sequence"/>
</dbReference>
<keyword evidence="1" id="KW-0805">Transcription regulation</keyword>
<dbReference type="OrthoDB" id="8114900at2"/>
<sequence length="254" mass="28239">MEDAPRRRGRPRKVLVVPTEHLPRIGLHEQAASRIKGMIVGGQLPAGATLVEKDLCIALGVSRTPLREALKLLASEGLVELRQNRSARVPDWEPEEVLELFEALAGIERLTAELAASRIPEGLMDDLRARQAELERMHRDRTLDRYFALNQEIHRTIVTAARNRPLAEAHAPLQARAQWARLRALSSGSRWEESAREHRNLFGALEARDAAAAGEIAFHHVLRTGVVVAENLRTQRADRAVIRASEEAALATGE</sequence>
<evidence type="ECO:0000259" key="4">
    <source>
        <dbReference type="PROSITE" id="PS50949"/>
    </source>
</evidence>
<dbReference type="Gene3D" id="1.10.10.10">
    <property type="entry name" value="Winged helix-like DNA-binding domain superfamily/Winged helix DNA-binding domain"/>
    <property type="match status" value="1"/>
</dbReference>
<accession>A0A509E702</accession>
<dbReference type="Pfam" id="PF07729">
    <property type="entry name" value="FCD"/>
    <property type="match status" value="1"/>
</dbReference>
<dbReference type="PRINTS" id="PR00035">
    <property type="entry name" value="HTHGNTR"/>
</dbReference>
<dbReference type="Gene3D" id="1.20.120.530">
    <property type="entry name" value="GntR ligand-binding domain-like"/>
    <property type="match status" value="1"/>
</dbReference>
<dbReference type="InterPro" id="IPR036388">
    <property type="entry name" value="WH-like_DNA-bd_sf"/>
</dbReference>
<reference evidence="5 6" key="1">
    <citation type="submission" date="2019-06" db="EMBL/GenBank/DDBJ databases">
        <authorList>
            <person name="Rodrigo-Torres L."/>
            <person name="Arahal R. D."/>
            <person name="Lucena T."/>
        </authorList>
    </citation>
    <scope>NUCLEOTIDE SEQUENCE [LARGE SCALE GENOMIC DNA]</scope>
    <source>
        <strain evidence="5 6">SB0023/3</strain>
    </source>
</reference>
<dbReference type="EMBL" id="CABFPH010000004">
    <property type="protein sequence ID" value="VUD70007.1"/>
    <property type="molecule type" value="Genomic_DNA"/>
</dbReference>
<dbReference type="GO" id="GO:0003677">
    <property type="term" value="F:DNA binding"/>
    <property type="evidence" value="ECO:0007669"/>
    <property type="project" value="UniProtKB-KW"/>
</dbReference>
<keyword evidence="2" id="KW-0238">DNA-binding</keyword>
<keyword evidence="6" id="KW-1185">Reference proteome</keyword>
<protein>
    <submittedName>
        <fullName evidence="5">HTH-type transcriptional repressor RspR</fullName>
    </submittedName>
</protein>
<proteinExistence type="predicted"/>
<dbReference type="InterPro" id="IPR036390">
    <property type="entry name" value="WH_DNA-bd_sf"/>
</dbReference>
<dbReference type="SMART" id="SM00895">
    <property type="entry name" value="FCD"/>
    <property type="match status" value="1"/>
</dbReference>
<dbReference type="InterPro" id="IPR008920">
    <property type="entry name" value="TF_FadR/GntR_C"/>
</dbReference>
<dbReference type="SUPFAM" id="SSF46785">
    <property type="entry name" value="Winged helix' DNA-binding domain"/>
    <property type="match status" value="1"/>
</dbReference>